<name>Q0TZ09_PHANO</name>
<dbReference type="InterPro" id="IPR036390">
    <property type="entry name" value="WH_DNA-bd_sf"/>
</dbReference>
<dbReference type="InterPro" id="IPR036388">
    <property type="entry name" value="WH-like_DNA-bd_sf"/>
</dbReference>
<dbReference type="AlphaFoldDB" id="Q0TZ09"/>
<dbReference type="Proteomes" id="UP000001055">
    <property type="component" value="Unassembled WGS sequence"/>
</dbReference>
<dbReference type="Pfam" id="PF08100">
    <property type="entry name" value="Dimerisation"/>
    <property type="match status" value="1"/>
</dbReference>
<reference evidence="3" key="1">
    <citation type="journal article" date="2007" name="Plant Cell">
        <title>Dothideomycete-plant interactions illuminated by genome sequencing and EST analysis of the wheat pathogen Stagonospora nodorum.</title>
        <authorList>
            <person name="Hane J.K."/>
            <person name="Lowe R.G."/>
            <person name="Solomon P.S."/>
            <person name="Tan K.C."/>
            <person name="Schoch C.L."/>
            <person name="Spatafora J.W."/>
            <person name="Crous P.W."/>
            <person name="Kodira C."/>
            <person name="Birren B.W."/>
            <person name="Galagan J.E."/>
            <person name="Torriani S.F."/>
            <person name="McDonald B.A."/>
            <person name="Oliver R.P."/>
        </authorList>
    </citation>
    <scope>NUCLEOTIDE SEQUENCE [LARGE SCALE GENOMIC DNA]</scope>
    <source>
        <strain evidence="3">SN15 / ATCC MYA-4574 / FGSC 10173</strain>
    </source>
</reference>
<evidence type="ECO:0000313" key="2">
    <source>
        <dbReference type="EMBL" id="EAT77356.1"/>
    </source>
</evidence>
<protein>
    <recommendedName>
        <fullName evidence="1">O-methyltransferase dimerisation domain-containing protein</fullName>
    </recommendedName>
</protein>
<dbReference type="InParanoid" id="Q0TZ09"/>
<dbReference type="RefSeq" id="XP_001805293.1">
    <property type="nucleotide sequence ID" value="XM_001805241.1"/>
</dbReference>
<dbReference type="EMBL" id="CH445360">
    <property type="protein sequence ID" value="EAT77356.1"/>
    <property type="molecule type" value="Genomic_DNA"/>
</dbReference>
<dbReference type="PANTHER" id="PTHR43712">
    <property type="entry name" value="PUTATIVE (AFU_ORTHOLOGUE AFUA_4G14580)-RELATED"/>
    <property type="match status" value="1"/>
</dbReference>
<dbReference type="VEuPathDB" id="FungiDB:JI435_151310"/>
<gene>
    <name evidence="2" type="ORF">SNOG_15131</name>
</gene>
<dbReference type="GO" id="GO:0008757">
    <property type="term" value="F:S-adenosylmethionine-dependent methyltransferase activity"/>
    <property type="evidence" value="ECO:0000318"/>
    <property type="project" value="GO_Central"/>
</dbReference>
<sequence length="145" mass="15757">MASLKSPSRIIQLATTILESVTIIDHGLASDGIASPTFDEASFKILPELSAHHDAVLDVISELLDLLLEPLDLIHRHSGAISEFKIADLVPLRGQISCDDIATQTPITSEMTARLLRYAMTMRIFREPEPGMVVHTAVSEPCAGQ</sequence>
<evidence type="ECO:0000313" key="3">
    <source>
        <dbReference type="Proteomes" id="UP000001055"/>
    </source>
</evidence>
<dbReference type="GO" id="GO:0044550">
    <property type="term" value="P:secondary metabolite biosynthetic process"/>
    <property type="evidence" value="ECO:0000318"/>
    <property type="project" value="GO_Central"/>
</dbReference>
<feature type="domain" description="O-methyltransferase dimerisation" evidence="1">
    <location>
        <begin position="80"/>
        <end position="140"/>
    </location>
</feature>
<accession>Q0TZ09</accession>
<organism evidence="2 3">
    <name type="scientific">Phaeosphaeria nodorum (strain SN15 / ATCC MYA-4574 / FGSC 10173)</name>
    <name type="common">Glume blotch fungus</name>
    <name type="synonym">Parastagonospora nodorum</name>
    <dbReference type="NCBI Taxonomy" id="321614"/>
    <lineage>
        <taxon>Eukaryota</taxon>
        <taxon>Fungi</taxon>
        <taxon>Dikarya</taxon>
        <taxon>Ascomycota</taxon>
        <taxon>Pezizomycotina</taxon>
        <taxon>Dothideomycetes</taxon>
        <taxon>Pleosporomycetidae</taxon>
        <taxon>Pleosporales</taxon>
        <taxon>Pleosporineae</taxon>
        <taxon>Phaeosphaeriaceae</taxon>
        <taxon>Parastagonospora</taxon>
    </lineage>
</organism>
<dbReference type="KEGG" id="pno:SNOG_15131"/>
<dbReference type="InterPro" id="IPR012967">
    <property type="entry name" value="COMT_dimerisation"/>
</dbReference>
<dbReference type="Gene3D" id="1.10.10.10">
    <property type="entry name" value="Winged helix-like DNA-binding domain superfamily/Winged helix DNA-binding domain"/>
    <property type="match status" value="1"/>
</dbReference>
<dbReference type="GeneID" id="5982221"/>
<dbReference type="SUPFAM" id="SSF46785">
    <property type="entry name" value="Winged helix' DNA-binding domain"/>
    <property type="match status" value="1"/>
</dbReference>
<evidence type="ECO:0000259" key="1">
    <source>
        <dbReference type="Pfam" id="PF08100"/>
    </source>
</evidence>
<dbReference type="PANTHER" id="PTHR43712:SF19">
    <property type="entry name" value="DUAL O-METHYLTRANSFERASE_FAD-DEPENDENT MONOOXYGENASE ELCB"/>
    <property type="match status" value="1"/>
</dbReference>
<proteinExistence type="predicted"/>